<dbReference type="STRING" id="318479.A0A0N4U6F3"/>
<evidence type="ECO:0000259" key="2">
    <source>
        <dbReference type="Pfam" id="PF03981"/>
    </source>
</evidence>
<dbReference type="InterPro" id="IPR021150">
    <property type="entry name" value="Ubiq_cyt_c_chap"/>
</dbReference>
<proteinExistence type="inferred from homology"/>
<evidence type="ECO:0000313" key="5">
    <source>
        <dbReference type="Proteomes" id="UP000274756"/>
    </source>
</evidence>
<name>A0A0N4U6F3_DRAME</name>
<dbReference type="AlphaFoldDB" id="A0A0N4U6F3"/>
<protein>
    <submittedName>
        <fullName evidence="6">Ubiq_cyt_C_chap domain-containing protein</fullName>
    </submittedName>
</protein>
<reference evidence="6" key="1">
    <citation type="submission" date="2017-02" db="UniProtKB">
        <authorList>
            <consortium name="WormBaseParasite"/>
        </authorList>
    </citation>
    <scope>IDENTIFICATION</scope>
</reference>
<gene>
    <name evidence="3" type="ORF">DME_LOCUS6855</name>
</gene>
<accession>A0A0N4U6F3</accession>
<evidence type="ECO:0000313" key="3">
    <source>
        <dbReference type="EMBL" id="VDN56882.1"/>
    </source>
</evidence>
<dbReference type="Pfam" id="PF03981">
    <property type="entry name" value="Ubiq_cyt_C_chap"/>
    <property type="match status" value="1"/>
</dbReference>
<dbReference type="PANTHER" id="PTHR12184:SF1">
    <property type="entry name" value="UBIQUINOL-CYTOCHROME-C REDUCTASE COMPLEX ASSEMBLY FACTOR 1"/>
    <property type="match status" value="1"/>
</dbReference>
<dbReference type="GO" id="GO:0034551">
    <property type="term" value="P:mitochondrial respiratory chain complex III assembly"/>
    <property type="evidence" value="ECO:0007669"/>
    <property type="project" value="TreeGrafter"/>
</dbReference>
<dbReference type="OrthoDB" id="4007at2759"/>
<dbReference type="GO" id="GO:0005739">
    <property type="term" value="C:mitochondrion"/>
    <property type="evidence" value="ECO:0007669"/>
    <property type="project" value="TreeGrafter"/>
</dbReference>
<evidence type="ECO:0000313" key="4">
    <source>
        <dbReference type="Proteomes" id="UP000038040"/>
    </source>
</evidence>
<dbReference type="Proteomes" id="UP000274756">
    <property type="component" value="Unassembled WGS sequence"/>
</dbReference>
<dbReference type="InterPro" id="IPR007129">
    <property type="entry name" value="Ubiqinol_cyt_c_chaperone_CPB3"/>
</dbReference>
<evidence type="ECO:0000256" key="1">
    <source>
        <dbReference type="ARBA" id="ARBA00006407"/>
    </source>
</evidence>
<dbReference type="WBParaSite" id="DME_0000249501-mRNA-1">
    <property type="protein sequence ID" value="DME_0000249501-mRNA-1"/>
    <property type="gene ID" value="DME_0000249501"/>
</dbReference>
<dbReference type="PANTHER" id="PTHR12184">
    <property type="entry name" value="UBIQUINOL-CYTOCHROME C REDUCTASE COMPLEX ASSEMBLY FACTOR 1 FAMILY MEMBER"/>
    <property type="match status" value="1"/>
</dbReference>
<organism evidence="4 6">
    <name type="scientific">Dracunculus medinensis</name>
    <name type="common">Guinea worm</name>
    <dbReference type="NCBI Taxonomy" id="318479"/>
    <lineage>
        <taxon>Eukaryota</taxon>
        <taxon>Metazoa</taxon>
        <taxon>Ecdysozoa</taxon>
        <taxon>Nematoda</taxon>
        <taxon>Chromadorea</taxon>
        <taxon>Rhabditida</taxon>
        <taxon>Spirurina</taxon>
        <taxon>Dracunculoidea</taxon>
        <taxon>Dracunculidae</taxon>
        <taxon>Dracunculus</taxon>
    </lineage>
</organism>
<feature type="domain" description="Ubiquinol-cytochrome c chaperone" evidence="2">
    <location>
        <begin position="44"/>
        <end position="180"/>
    </location>
</feature>
<comment type="similarity">
    <text evidence="1">Belongs to the CBP3 family.</text>
</comment>
<sequence>LDKASAQLCYDCCNRYSFSQLCDGLLRIEFHISNAFFLQYYFSAFGLPDHFTSWFKLTLMHIWMALLRLHVSLEAKAYLRVRHGVLSAFWLDVDNRIPIIIVGFNLRRFPKKSGEEVQSGVIKAEIKKMHGLHLQTLFEYDEGFLSSDAALAGAIWRCLYVEKNCDPIHVNKAVQYIRSTVILCFHCLIIIFWCS</sequence>
<dbReference type="Proteomes" id="UP000038040">
    <property type="component" value="Unplaced"/>
</dbReference>
<dbReference type="EMBL" id="UYYG01001157">
    <property type="protein sequence ID" value="VDN56882.1"/>
    <property type="molecule type" value="Genomic_DNA"/>
</dbReference>
<reference evidence="3 5" key="2">
    <citation type="submission" date="2018-11" db="EMBL/GenBank/DDBJ databases">
        <authorList>
            <consortium name="Pathogen Informatics"/>
        </authorList>
    </citation>
    <scope>NUCLEOTIDE SEQUENCE [LARGE SCALE GENOMIC DNA]</scope>
</reference>
<evidence type="ECO:0000313" key="6">
    <source>
        <dbReference type="WBParaSite" id="DME_0000249501-mRNA-1"/>
    </source>
</evidence>
<keyword evidence="5" id="KW-1185">Reference proteome</keyword>